<accession>F4G2Z4</accession>
<dbReference type="Proteomes" id="UP000007812">
    <property type="component" value="Chromosome"/>
</dbReference>
<sequence>MELKVIPLCGGTVILNPVESFMELKDPHLLTSVLILHHRRILHGVESEKAP</sequence>
<dbReference type="KEGG" id="mcn:Mcup_1087"/>
<reference evidence="1 2" key="1">
    <citation type="journal article" date="2011" name="J. Bacteriol.">
        <title>Complete genome sequence of Metallosphaera cuprina, a metal sulfide-oxidizing archaeon from a hot spring.</title>
        <authorList>
            <person name="Liu L.J."/>
            <person name="You X.Y."/>
            <person name="Zheng H."/>
            <person name="Wang S."/>
            <person name="Jiang C.Y."/>
            <person name="Liu S.J."/>
        </authorList>
    </citation>
    <scope>NUCLEOTIDE SEQUENCE [LARGE SCALE GENOMIC DNA]</scope>
    <source>
        <strain evidence="1 2">Ar-4</strain>
    </source>
</reference>
<keyword evidence="2" id="KW-1185">Reference proteome</keyword>
<dbReference type="STRING" id="1006006.Mcup_1087"/>
<gene>
    <name evidence="1" type="ordered locus">Mcup_1087</name>
</gene>
<evidence type="ECO:0000313" key="2">
    <source>
        <dbReference type="Proteomes" id="UP000007812"/>
    </source>
</evidence>
<proteinExistence type="predicted"/>
<dbReference type="HOGENOM" id="CLU_3094085_0_0_2"/>
<dbReference type="AlphaFoldDB" id="F4G2Z4"/>
<dbReference type="EMBL" id="CP002656">
    <property type="protein sequence ID" value="AEB95192.1"/>
    <property type="molecule type" value="Genomic_DNA"/>
</dbReference>
<evidence type="ECO:0000313" key="1">
    <source>
        <dbReference type="EMBL" id="AEB95192.1"/>
    </source>
</evidence>
<name>F4G2Z4_METCR</name>
<organism evidence="1 2">
    <name type="scientific">Metallosphaera cuprina (strain Ar-4)</name>
    <dbReference type="NCBI Taxonomy" id="1006006"/>
    <lineage>
        <taxon>Archaea</taxon>
        <taxon>Thermoproteota</taxon>
        <taxon>Thermoprotei</taxon>
        <taxon>Sulfolobales</taxon>
        <taxon>Sulfolobaceae</taxon>
        <taxon>Metallosphaera</taxon>
    </lineage>
</organism>
<protein>
    <submittedName>
        <fullName evidence="1">Uncharacterized protein</fullName>
    </submittedName>
</protein>